<evidence type="ECO:0000313" key="3">
    <source>
        <dbReference type="Ensembl" id="ENSDLAP00005037572.2"/>
    </source>
</evidence>
<organism evidence="3 4">
    <name type="scientific">Dicentrarchus labrax</name>
    <name type="common">European seabass</name>
    <name type="synonym">Morone labrax</name>
    <dbReference type="NCBI Taxonomy" id="13489"/>
    <lineage>
        <taxon>Eukaryota</taxon>
        <taxon>Metazoa</taxon>
        <taxon>Chordata</taxon>
        <taxon>Craniata</taxon>
        <taxon>Vertebrata</taxon>
        <taxon>Euteleostomi</taxon>
        <taxon>Actinopterygii</taxon>
        <taxon>Neopterygii</taxon>
        <taxon>Teleostei</taxon>
        <taxon>Neoteleostei</taxon>
        <taxon>Acanthomorphata</taxon>
        <taxon>Eupercaria</taxon>
        <taxon>Moronidae</taxon>
        <taxon>Dicentrarchus</taxon>
    </lineage>
</organism>
<evidence type="ECO:0008006" key="5">
    <source>
        <dbReference type="Google" id="ProtNLM"/>
    </source>
</evidence>
<dbReference type="Ensembl" id="ENSDLAT00005040094.2">
    <property type="protein sequence ID" value="ENSDLAP00005037572.2"/>
    <property type="gene ID" value="ENSDLAG00005016741.2"/>
</dbReference>
<dbReference type="Proteomes" id="UP000694389">
    <property type="component" value="Unassembled WGS sequence"/>
</dbReference>
<dbReference type="PANTHER" id="PTHR37476">
    <property type="entry name" value="COILED-COIL DOMAIN-CONTAINING PROTEIN 171"/>
    <property type="match status" value="1"/>
</dbReference>
<protein>
    <recommendedName>
        <fullName evidence="5">Coiled-coil domain containing 171</fullName>
    </recommendedName>
</protein>
<proteinExistence type="predicted"/>
<keyword evidence="1" id="KW-0175">Coiled coil</keyword>
<feature type="compositionally biased region" description="Basic residues" evidence="2">
    <location>
        <begin position="194"/>
        <end position="211"/>
    </location>
</feature>
<keyword evidence="4" id="KW-1185">Reference proteome</keyword>
<name>A0A8C4H5Y0_DICLA</name>
<dbReference type="GeneTree" id="ENSGT01060000248726"/>
<dbReference type="AlphaFoldDB" id="A0A8C4H5Y0"/>
<sequence>QEVSQKERSLRILGKHLSGVHRQRKQLEERLQRVEDELRDGKRVCLSFCLSHPLSGSLSHSLPVCLQALLSAVSQLYQTCSSRIDWLEQEVSAHRSHVTALRSELQDVCLRDNLLYVPVRRFIINLIFNQFIDYLIVAEFPETFPFADVETSRPVPLSDLSKEPAVSLSHAPSTTNPASFQPNPAPSSPFSKPCKAKTKEKKVVRRNRGGRRQTDTS</sequence>
<evidence type="ECO:0000256" key="1">
    <source>
        <dbReference type="SAM" id="Coils"/>
    </source>
</evidence>
<reference evidence="3" key="2">
    <citation type="submission" date="2025-09" db="UniProtKB">
        <authorList>
            <consortium name="Ensembl"/>
        </authorList>
    </citation>
    <scope>IDENTIFICATION</scope>
</reference>
<accession>A0A8C4H5Y0</accession>
<feature type="coiled-coil region" evidence="1">
    <location>
        <begin position="17"/>
        <end position="44"/>
    </location>
</feature>
<reference evidence="3" key="1">
    <citation type="submission" date="2025-08" db="UniProtKB">
        <authorList>
            <consortium name="Ensembl"/>
        </authorList>
    </citation>
    <scope>IDENTIFICATION</scope>
</reference>
<evidence type="ECO:0000313" key="4">
    <source>
        <dbReference type="Proteomes" id="UP000694389"/>
    </source>
</evidence>
<feature type="compositionally biased region" description="Polar residues" evidence="2">
    <location>
        <begin position="170"/>
        <end position="182"/>
    </location>
</feature>
<feature type="region of interest" description="Disordered" evidence="2">
    <location>
        <begin position="163"/>
        <end position="217"/>
    </location>
</feature>
<dbReference type="PANTHER" id="PTHR37476:SF1">
    <property type="entry name" value="COILED-COIL DOMAIN-CONTAINING PROTEIN 171"/>
    <property type="match status" value="1"/>
</dbReference>
<evidence type="ECO:0000256" key="2">
    <source>
        <dbReference type="SAM" id="MobiDB-lite"/>
    </source>
</evidence>